<feature type="transmembrane region" description="Helical" evidence="5">
    <location>
        <begin position="347"/>
        <end position="364"/>
    </location>
</feature>
<comment type="caution">
    <text evidence="7">The sequence shown here is derived from an EMBL/GenBank/DDBJ whole genome shotgun (WGS) entry which is preliminary data.</text>
</comment>
<dbReference type="GO" id="GO:0016874">
    <property type="term" value="F:ligase activity"/>
    <property type="evidence" value="ECO:0007669"/>
    <property type="project" value="UniProtKB-KW"/>
</dbReference>
<comment type="subcellular location">
    <subcellularLocation>
        <location evidence="1">Membrane</location>
        <topology evidence="1">Multi-pass membrane protein</topology>
    </subcellularLocation>
</comment>
<dbReference type="InterPro" id="IPR051533">
    <property type="entry name" value="WaaL-like"/>
</dbReference>
<feature type="transmembrane region" description="Helical" evidence="5">
    <location>
        <begin position="311"/>
        <end position="335"/>
    </location>
</feature>
<feature type="transmembrane region" description="Helical" evidence="5">
    <location>
        <begin position="111"/>
        <end position="132"/>
    </location>
</feature>
<dbReference type="EMBL" id="JAJBZT010000003">
    <property type="protein sequence ID" value="MCB6183380.1"/>
    <property type="molecule type" value="Genomic_DNA"/>
</dbReference>
<feature type="domain" description="O-antigen ligase-related" evidence="6">
    <location>
        <begin position="173"/>
        <end position="328"/>
    </location>
</feature>
<evidence type="ECO:0000259" key="6">
    <source>
        <dbReference type="Pfam" id="PF04932"/>
    </source>
</evidence>
<feature type="transmembrane region" description="Helical" evidence="5">
    <location>
        <begin position="216"/>
        <end position="235"/>
    </location>
</feature>
<evidence type="ECO:0000256" key="2">
    <source>
        <dbReference type="ARBA" id="ARBA00022692"/>
    </source>
</evidence>
<evidence type="ECO:0000256" key="3">
    <source>
        <dbReference type="ARBA" id="ARBA00022989"/>
    </source>
</evidence>
<sequence>MLKIDNLQSINKIRVFLGCLIAFLMPFNHVMALKMFALFLCFVLALPLLGKTFRKNGLLYIFLFWVGAVFLSVFYSVDIRYSLSEYKSDFFYSLIGFVCIYQVSLERPVLIAKSIFFGWLTNAVLGLLWFFSGRSVDWFYWQHGVGQYSTYLVIVTPFIIWFLKNKPWYCVGAIFFNLCLLVLVPNRMAWICLLFYFVFFAGFFYKKIRFGLNKKILSIGGIVLFALIAGLLIQIKSKPVNALAPEVSGNVEIIKTFTQNERFGMWKFWLEKGQEHQWLGVGYGKSLPSRLYIDQMPTSWFSLMKAHAHNIFINTWLQSGWLGLLAFCMFIYALCRKFYLQKDISDKHRLLSYAVLMIVGGAVLKNFTDDFFSRNTMFIVFGLFGYWLAILNLVNSAGDNNAHCAN</sequence>
<feature type="transmembrane region" description="Helical" evidence="5">
    <location>
        <begin position="144"/>
        <end position="163"/>
    </location>
</feature>
<accession>A0ABS8D5A8</accession>
<gene>
    <name evidence="7" type="ORF">LIN78_07455</name>
</gene>
<keyword evidence="7" id="KW-0436">Ligase</keyword>
<dbReference type="PANTHER" id="PTHR37422:SF17">
    <property type="entry name" value="O-ANTIGEN LIGASE"/>
    <property type="match status" value="1"/>
</dbReference>
<feature type="transmembrane region" description="Helical" evidence="5">
    <location>
        <begin position="175"/>
        <end position="204"/>
    </location>
</feature>
<protein>
    <submittedName>
        <fullName evidence="7">O-antigen ligase family protein</fullName>
    </submittedName>
</protein>
<proteinExistence type="predicted"/>
<reference evidence="7" key="1">
    <citation type="submission" date="2021-10" db="EMBL/GenBank/DDBJ databases">
        <title>The complete genome sequence of Leeia sp. TBRC 13508.</title>
        <authorList>
            <person name="Charoenyingcharoen P."/>
            <person name="Yukphan P."/>
        </authorList>
    </citation>
    <scope>NUCLEOTIDE SEQUENCE</scope>
    <source>
        <strain evidence="7">TBRC 13508</strain>
    </source>
</reference>
<keyword evidence="2 5" id="KW-0812">Transmembrane</keyword>
<feature type="transmembrane region" description="Helical" evidence="5">
    <location>
        <begin position="58"/>
        <end position="77"/>
    </location>
</feature>
<keyword evidence="8" id="KW-1185">Reference proteome</keyword>
<evidence type="ECO:0000256" key="4">
    <source>
        <dbReference type="ARBA" id="ARBA00023136"/>
    </source>
</evidence>
<keyword evidence="4 5" id="KW-0472">Membrane</keyword>
<name>A0ABS8D5A8_9NEIS</name>
<feature type="transmembrane region" description="Helical" evidence="5">
    <location>
        <begin position="376"/>
        <end position="394"/>
    </location>
</feature>
<evidence type="ECO:0000256" key="1">
    <source>
        <dbReference type="ARBA" id="ARBA00004141"/>
    </source>
</evidence>
<keyword evidence="3 5" id="KW-1133">Transmembrane helix</keyword>
<evidence type="ECO:0000313" key="8">
    <source>
        <dbReference type="Proteomes" id="UP001165395"/>
    </source>
</evidence>
<feature type="transmembrane region" description="Helical" evidence="5">
    <location>
        <begin position="89"/>
        <end position="105"/>
    </location>
</feature>
<dbReference type="RefSeq" id="WP_227180087.1">
    <property type="nucleotide sequence ID" value="NZ_JAJBZT010000003.1"/>
</dbReference>
<evidence type="ECO:0000256" key="5">
    <source>
        <dbReference type="SAM" id="Phobius"/>
    </source>
</evidence>
<organism evidence="7 8">
    <name type="scientific">Leeia speluncae</name>
    <dbReference type="NCBI Taxonomy" id="2884804"/>
    <lineage>
        <taxon>Bacteria</taxon>
        <taxon>Pseudomonadati</taxon>
        <taxon>Pseudomonadota</taxon>
        <taxon>Betaproteobacteria</taxon>
        <taxon>Neisseriales</taxon>
        <taxon>Leeiaceae</taxon>
        <taxon>Leeia</taxon>
    </lineage>
</organism>
<dbReference type="PANTHER" id="PTHR37422">
    <property type="entry name" value="TEICHURONIC ACID BIOSYNTHESIS PROTEIN TUAE"/>
    <property type="match status" value="1"/>
</dbReference>
<dbReference type="Pfam" id="PF04932">
    <property type="entry name" value="Wzy_C"/>
    <property type="match status" value="1"/>
</dbReference>
<dbReference type="InterPro" id="IPR007016">
    <property type="entry name" value="O-antigen_ligase-rel_domated"/>
</dbReference>
<feature type="transmembrane region" description="Helical" evidence="5">
    <location>
        <begin position="20"/>
        <end position="46"/>
    </location>
</feature>
<evidence type="ECO:0000313" key="7">
    <source>
        <dbReference type="EMBL" id="MCB6183380.1"/>
    </source>
</evidence>
<dbReference type="Proteomes" id="UP001165395">
    <property type="component" value="Unassembled WGS sequence"/>
</dbReference>